<dbReference type="EC" id="1.11.1.24" evidence="3"/>
<reference evidence="18 19" key="1">
    <citation type="submission" date="2016-11" db="EMBL/GenBank/DDBJ databases">
        <title>Gramella sp. LPB0144 isolated from marine environment.</title>
        <authorList>
            <person name="Kim E."/>
            <person name="Yi H."/>
        </authorList>
    </citation>
    <scope>NUCLEOTIDE SEQUENCE [LARGE SCALE GENOMIC DNA]</scope>
    <source>
        <strain evidence="18 19">LPB0144</strain>
    </source>
</reference>
<dbReference type="OrthoDB" id="9812811at2"/>
<proteinExistence type="inferred from homology"/>
<organism evidence="18 19">
    <name type="scientific">Christiangramia salexigens</name>
    <dbReference type="NCBI Taxonomy" id="1913577"/>
    <lineage>
        <taxon>Bacteria</taxon>
        <taxon>Pseudomonadati</taxon>
        <taxon>Bacteroidota</taxon>
        <taxon>Flavobacteriia</taxon>
        <taxon>Flavobacteriales</taxon>
        <taxon>Flavobacteriaceae</taxon>
        <taxon>Christiangramia</taxon>
    </lineage>
</organism>
<comment type="similarity">
    <text evidence="12">Belongs to the peroxiredoxin family. BCP/PrxQ subfamily.</text>
</comment>
<evidence type="ECO:0000256" key="12">
    <source>
        <dbReference type="ARBA" id="ARBA00038489"/>
    </source>
</evidence>
<feature type="active site" description="Cysteine sulfenic acid (-SOH) intermediate; for peroxidase activity" evidence="16">
    <location>
        <position position="44"/>
    </location>
</feature>
<keyword evidence="7" id="KW-0560">Oxidoreductase</keyword>
<evidence type="ECO:0000256" key="1">
    <source>
        <dbReference type="ARBA" id="ARBA00003330"/>
    </source>
</evidence>
<evidence type="ECO:0000259" key="17">
    <source>
        <dbReference type="PROSITE" id="PS51352"/>
    </source>
</evidence>
<keyword evidence="8" id="KW-0793">Thylakoid</keyword>
<comment type="function">
    <text evidence="1">Thiol-specific peroxidase that catalyzes the reduction of hydrogen peroxide and organic hydroperoxides to water and alcohols, respectively. Plays a role in cell protection against oxidative stress by detoxifying peroxides and as sensor of hydrogen peroxide-mediated signaling events.</text>
</comment>
<dbReference type="GO" id="GO:0009579">
    <property type="term" value="C:thylakoid"/>
    <property type="evidence" value="ECO:0007669"/>
    <property type="project" value="UniProtKB-SubCell"/>
</dbReference>
<evidence type="ECO:0000256" key="7">
    <source>
        <dbReference type="ARBA" id="ARBA00023002"/>
    </source>
</evidence>
<dbReference type="CDD" id="cd03017">
    <property type="entry name" value="PRX_BCP"/>
    <property type="match status" value="1"/>
</dbReference>
<keyword evidence="9" id="KW-1015">Disulfide bond</keyword>
<dbReference type="GO" id="GO:0008379">
    <property type="term" value="F:thioredoxin peroxidase activity"/>
    <property type="evidence" value="ECO:0007669"/>
    <property type="project" value="TreeGrafter"/>
</dbReference>
<dbReference type="GO" id="GO:0005737">
    <property type="term" value="C:cytoplasm"/>
    <property type="evidence" value="ECO:0007669"/>
    <property type="project" value="TreeGrafter"/>
</dbReference>
<comment type="subcellular location">
    <subcellularLocation>
        <location evidence="15">Thylakoid</location>
    </subcellularLocation>
</comment>
<dbReference type="SUPFAM" id="SSF52833">
    <property type="entry name" value="Thioredoxin-like"/>
    <property type="match status" value="1"/>
</dbReference>
<dbReference type="PROSITE" id="PS51352">
    <property type="entry name" value="THIOREDOXIN_2"/>
    <property type="match status" value="1"/>
</dbReference>
<dbReference type="InterPro" id="IPR013766">
    <property type="entry name" value="Thioredoxin_domain"/>
</dbReference>
<dbReference type="Proteomes" id="UP000182510">
    <property type="component" value="Chromosome"/>
</dbReference>
<dbReference type="RefSeq" id="WP_072552698.1">
    <property type="nucleotide sequence ID" value="NZ_CP018153.1"/>
</dbReference>
<dbReference type="FunFam" id="3.40.30.10:FF:000122">
    <property type="entry name" value="Peroxiredoxin Q chloroplastic"/>
    <property type="match status" value="1"/>
</dbReference>
<keyword evidence="6" id="KW-0809">Transit peptide</keyword>
<evidence type="ECO:0000256" key="11">
    <source>
        <dbReference type="ARBA" id="ARBA00032824"/>
    </source>
</evidence>
<keyword evidence="19" id="KW-1185">Reference proteome</keyword>
<dbReference type="InterPro" id="IPR036249">
    <property type="entry name" value="Thioredoxin-like_sf"/>
</dbReference>
<keyword evidence="5" id="KW-0049">Antioxidant</keyword>
<comment type="catalytic activity">
    <reaction evidence="14">
        <text>a hydroperoxide + [thioredoxin]-dithiol = an alcohol + [thioredoxin]-disulfide + H2O</text>
        <dbReference type="Rhea" id="RHEA:62620"/>
        <dbReference type="Rhea" id="RHEA-COMP:10698"/>
        <dbReference type="Rhea" id="RHEA-COMP:10700"/>
        <dbReference type="ChEBI" id="CHEBI:15377"/>
        <dbReference type="ChEBI" id="CHEBI:29950"/>
        <dbReference type="ChEBI" id="CHEBI:30879"/>
        <dbReference type="ChEBI" id="CHEBI:35924"/>
        <dbReference type="ChEBI" id="CHEBI:50058"/>
        <dbReference type="EC" id="1.11.1.24"/>
    </reaction>
</comment>
<dbReference type="Gene3D" id="3.40.30.10">
    <property type="entry name" value="Glutaredoxin"/>
    <property type="match status" value="1"/>
</dbReference>
<dbReference type="EMBL" id="CP018153">
    <property type="protein sequence ID" value="APG60050.1"/>
    <property type="molecule type" value="Genomic_DNA"/>
</dbReference>
<dbReference type="GO" id="GO:0045454">
    <property type="term" value="P:cell redox homeostasis"/>
    <property type="evidence" value="ECO:0007669"/>
    <property type="project" value="TreeGrafter"/>
</dbReference>
<evidence type="ECO:0000256" key="6">
    <source>
        <dbReference type="ARBA" id="ARBA00022946"/>
    </source>
</evidence>
<evidence type="ECO:0000256" key="10">
    <source>
        <dbReference type="ARBA" id="ARBA00023284"/>
    </source>
</evidence>
<dbReference type="AlphaFoldDB" id="A0A1L3J4L5"/>
<evidence type="ECO:0000256" key="16">
    <source>
        <dbReference type="PIRSR" id="PIRSR000239-1"/>
    </source>
</evidence>
<dbReference type="KEGG" id="grl:LPB144_06290"/>
<keyword evidence="10" id="KW-0676">Redox-active center</keyword>
<evidence type="ECO:0000256" key="13">
    <source>
        <dbReference type="ARBA" id="ARBA00042639"/>
    </source>
</evidence>
<evidence type="ECO:0000256" key="2">
    <source>
        <dbReference type="ARBA" id="ARBA00011245"/>
    </source>
</evidence>
<accession>A0A1L3J4L5</accession>
<dbReference type="GO" id="GO:0034599">
    <property type="term" value="P:cellular response to oxidative stress"/>
    <property type="evidence" value="ECO:0007669"/>
    <property type="project" value="TreeGrafter"/>
</dbReference>
<evidence type="ECO:0000313" key="19">
    <source>
        <dbReference type="Proteomes" id="UP000182510"/>
    </source>
</evidence>
<dbReference type="PIRSF" id="PIRSF000239">
    <property type="entry name" value="AHPC"/>
    <property type="match status" value="1"/>
</dbReference>
<dbReference type="STRING" id="1913577.LPB144_06290"/>
<dbReference type="PANTHER" id="PTHR42801">
    <property type="entry name" value="THIOREDOXIN-DEPENDENT PEROXIDE REDUCTASE"/>
    <property type="match status" value="1"/>
</dbReference>
<evidence type="ECO:0000256" key="3">
    <source>
        <dbReference type="ARBA" id="ARBA00013017"/>
    </source>
</evidence>
<keyword evidence="4" id="KW-0575">Peroxidase</keyword>
<dbReference type="InterPro" id="IPR000866">
    <property type="entry name" value="AhpC/TSA"/>
</dbReference>
<evidence type="ECO:0000256" key="15">
    <source>
        <dbReference type="ARBA" id="ARBA00060385"/>
    </source>
</evidence>
<evidence type="ECO:0000256" key="4">
    <source>
        <dbReference type="ARBA" id="ARBA00022559"/>
    </source>
</evidence>
<sequence length="150" mass="17096">MEVGDRIPDITLKDQNGEDFNLDKLINNKALVVYFYPKNFTPGCTREACNFRDTYGKFIELGAEVIGISADSVESHARFKEKYDLPYTLLSDKGKIARKAFDVQSNLFGLLPGRETFIFSKGGKLLYKYNSMNATRHMPEALKQLKKNLE</sequence>
<feature type="domain" description="Thioredoxin" evidence="17">
    <location>
        <begin position="1"/>
        <end position="150"/>
    </location>
</feature>
<dbReference type="InterPro" id="IPR050924">
    <property type="entry name" value="Peroxiredoxin_BCP/PrxQ"/>
</dbReference>
<protein>
    <recommendedName>
        <fullName evidence="3">thioredoxin-dependent peroxiredoxin</fullName>
        <ecNumber evidence="3">1.11.1.24</ecNumber>
    </recommendedName>
    <alternativeName>
        <fullName evidence="11">Thioredoxin peroxidase</fullName>
    </alternativeName>
    <alternativeName>
        <fullName evidence="13">Thioredoxin-dependent peroxiredoxin Bcp</fullName>
    </alternativeName>
</protein>
<evidence type="ECO:0000256" key="14">
    <source>
        <dbReference type="ARBA" id="ARBA00049091"/>
    </source>
</evidence>
<dbReference type="Pfam" id="PF00578">
    <property type="entry name" value="AhpC-TSA"/>
    <property type="match status" value="1"/>
</dbReference>
<evidence type="ECO:0000256" key="9">
    <source>
        <dbReference type="ARBA" id="ARBA00023157"/>
    </source>
</evidence>
<comment type="subunit">
    <text evidence="2">Monomer.</text>
</comment>
<dbReference type="InterPro" id="IPR024706">
    <property type="entry name" value="Peroxiredoxin_AhpC-typ"/>
</dbReference>
<name>A0A1L3J4L5_9FLAO</name>
<evidence type="ECO:0000256" key="5">
    <source>
        <dbReference type="ARBA" id="ARBA00022862"/>
    </source>
</evidence>
<gene>
    <name evidence="18" type="ORF">LPB144_06290</name>
</gene>
<dbReference type="PANTHER" id="PTHR42801:SF4">
    <property type="entry name" value="AHPC_TSA FAMILY PROTEIN"/>
    <property type="match status" value="1"/>
</dbReference>
<evidence type="ECO:0000256" key="8">
    <source>
        <dbReference type="ARBA" id="ARBA00023078"/>
    </source>
</evidence>
<evidence type="ECO:0000313" key="18">
    <source>
        <dbReference type="EMBL" id="APG60050.1"/>
    </source>
</evidence>